<reference evidence="3 4" key="1">
    <citation type="submission" date="2020-08" db="EMBL/GenBank/DDBJ databases">
        <title>Bridging the membrane lipid divide: bacteria of the FCB group superphylum have the potential to synthesize archaeal ether lipids.</title>
        <authorList>
            <person name="Villanueva L."/>
            <person name="Von Meijenfeldt F.A.B."/>
            <person name="Westbye A.B."/>
            <person name="Yadav S."/>
            <person name="Hopmans E.C."/>
            <person name="Dutilh B.E."/>
            <person name="Sinninghe Damste J.S."/>
        </authorList>
    </citation>
    <scope>NUCLEOTIDE SEQUENCE [LARGE SCALE GENOMIC DNA]</scope>
    <source>
        <strain evidence="3">NIOZ-UU30</strain>
    </source>
</reference>
<dbReference type="EMBL" id="JACNJH010000289">
    <property type="protein sequence ID" value="MBC8363335.1"/>
    <property type="molecule type" value="Genomic_DNA"/>
</dbReference>
<dbReference type="InterPro" id="IPR029058">
    <property type="entry name" value="AB_hydrolase_fold"/>
</dbReference>
<dbReference type="SUPFAM" id="SSF53474">
    <property type="entry name" value="alpha/beta-Hydrolases"/>
    <property type="match status" value="1"/>
</dbReference>
<evidence type="ECO:0000313" key="4">
    <source>
        <dbReference type="Proteomes" id="UP000603434"/>
    </source>
</evidence>
<dbReference type="PANTHER" id="PTHR16138:SF7">
    <property type="entry name" value="PALMITOYL-PROTEIN THIOESTERASE ABHD10, MITOCHONDRIAL"/>
    <property type="match status" value="1"/>
</dbReference>
<keyword evidence="1 3" id="KW-0378">Hydrolase</keyword>
<accession>A0A8J6TIM5</accession>
<protein>
    <submittedName>
        <fullName evidence="3">Alpha/beta fold hydrolase</fullName>
    </submittedName>
</protein>
<dbReference type="Pfam" id="PF12146">
    <property type="entry name" value="Hydrolase_4"/>
    <property type="match status" value="1"/>
</dbReference>
<dbReference type="GO" id="GO:0004553">
    <property type="term" value="F:hydrolase activity, hydrolyzing O-glycosyl compounds"/>
    <property type="evidence" value="ECO:0007669"/>
    <property type="project" value="TreeGrafter"/>
</dbReference>
<organism evidence="3 4">
    <name type="scientific">Candidatus Desulfatibia profunda</name>
    <dbReference type="NCBI Taxonomy" id="2841695"/>
    <lineage>
        <taxon>Bacteria</taxon>
        <taxon>Pseudomonadati</taxon>
        <taxon>Thermodesulfobacteriota</taxon>
        <taxon>Desulfobacteria</taxon>
        <taxon>Desulfobacterales</taxon>
        <taxon>Desulfobacterales incertae sedis</taxon>
        <taxon>Candidatus Desulfatibia</taxon>
    </lineage>
</organism>
<proteinExistence type="predicted"/>
<dbReference type="Proteomes" id="UP000603434">
    <property type="component" value="Unassembled WGS sequence"/>
</dbReference>
<dbReference type="Gene3D" id="3.40.50.1820">
    <property type="entry name" value="alpha/beta hydrolase"/>
    <property type="match status" value="1"/>
</dbReference>
<dbReference type="InterPro" id="IPR052382">
    <property type="entry name" value="ABHD10_acyl-thioesterase"/>
</dbReference>
<evidence type="ECO:0000259" key="2">
    <source>
        <dbReference type="Pfam" id="PF12146"/>
    </source>
</evidence>
<evidence type="ECO:0000313" key="3">
    <source>
        <dbReference type="EMBL" id="MBC8363335.1"/>
    </source>
</evidence>
<dbReference type="AlphaFoldDB" id="A0A8J6TIM5"/>
<dbReference type="InterPro" id="IPR022742">
    <property type="entry name" value="Hydrolase_4"/>
</dbReference>
<dbReference type="PANTHER" id="PTHR16138">
    <property type="entry name" value="MYCOPHENOLIC ACID ACYL-GLUCURONIDE ESTERASE, MITOCHONDRIAL"/>
    <property type="match status" value="1"/>
</dbReference>
<feature type="domain" description="Serine aminopeptidase S33" evidence="2">
    <location>
        <begin position="26"/>
        <end position="133"/>
    </location>
</feature>
<sequence>MEISFLSGGFLLKGTLHLPAVKRPPVVIGSHGLCSTSNSPKQVALARECTAHGIAYFRFDHRGCGQSQGLFREVTSLEARHADLLNAIECIRSRTDTGGQLGLFGSSMGGAVCISVASTFAVDAMVTYAAPVHSDSIIEALNKKDGSNRLEALFNEKYLQSDISDKLSRLHHILIVHGNADEVVPPSNAHQIYSKAGSPKKLIMQKHGDHRMSNNKHQENFIKEAASWFKTCFKG</sequence>
<comment type="caution">
    <text evidence="3">The sequence shown here is derived from an EMBL/GenBank/DDBJ whole genome shotgun (WGS) entry which is preliminary data.</text>
</comment>
<name>A0A8J6TIM5_9BACT</name>
<evidence type="ECO:0000256" key="1">
    <source>
        <dbReference type="ARBA" id="ARBA00022801"/>
    </source>
</evidence>
<dbReference type="GO" id="GO:0008474">
    <property type="term" value="F:palmitoyl-(protein) hydrolase activity"/>
    <property type="evidence" value="ECO:0007669"/>
    <property type="project" value="TreeGrafter"/>
</dbReference>
<gene>
    <name evidence="3" type="ORF">H8E23_18290</name>
</gene>